<organism evidence="1 2">
    <name type="scientific">Dictyobacter kobayashii</name>
    <dbReference type="NCBI Taxonomy" id="2014872"/>
    <lineage>
        <taxon>Bacteria</taxon>
        <taxon>Bacillati</taxon>
        <taxon>Chloroflexota</taxon>
        <taxon>Ktedonobacteria</taxon>
        <taxon>Ktedonobacterales</taxon>
        <taxon>Dictyobacteraceae</taxon>
        <taxon>Dictyobacter</taxon>
    </lineage>
</organism>
<sequence length="197" mass="23173">MDGLDEVADLNTRLKVVEWVQMQMHVYGKNRFVIASRPYGYRDNRLEGVTVLDAQNFNNEQIETFILNWYLSTEFRNSDIDYANLKRRASEATKDLVQRLYQSPALSKLAANPLLLTMIVTIHREDIKLPERRVELYEEICNVFLGTRYEARSIPQDLSLAQKQRILQQLAYFMMMQNQREIADEDAQEIIAPCWHL</sequence>
<dbReference type="AlphaFoldDB" id="A0A402AEM0"/>
<reference evidence="2" key="1">
    <citation type="submission" date="2018-12" db="EMBL/GenBank/DDBJ databases">
        <title>Tengunoibacter tsumagoiensis gen. nov., sp. nov., Dictyobacter kobayashii sp. nov., D. alpinus sp. nov., and D. joshuensis sp. nov. and description of Dictyobacteraceae fam. nov. within the order Ktedonobacterales isolated from Tengu-no-mugimeshi.</title>
        <authorList>
            <person name="Wang C.M."/>
            <person name="Zheng Y."/>
            <person name="Sakai Y."/>
            <person name="Toyoda A."/>
            <person name="Minakuchi Y."/>
            <person name="Abe K."/>
            <person name="Yokota A."/>
            <person name="Yabe S."/>
        </authorList>
    </citation>
    <scope>NUCLEOTIDE SEQUENCE [LARGE SCALE GENOMIC DNA]</scope>
    <source>
        <strain evidence="2">Uno11</strain>
    </source>
</reference>
<accession>A0A402AEM0</accession>
<gene>
    <name evidence="1" type="ORF">KDK_13410</name>
</gene>
<dbReference type="Proteomes" id="UP000287188">
    <property type="component" value="Unassembled WGS sequence"/>
</dbReference>
<proteinExistence type="predicted"/>
<keyword evidence="2" id="KW-1185">Reference proteome</keyword>
<name>A0A402AEM0_9CHLR</name>
<evidence type="ECO:0000313" key="1">
    <source>
        <dbReference type="EMBL" id="GCE17541.1"/>
    </source>
</evidence>
<protein>
    <recommendedName>
        <fullName evidence="3">NACHT domain-containing protein</fullName>
    </recommendedName>
</protein>
<evidence type="ECO:0008006" key="3">
    <source>
        <dbReference type="Google" id="ProtNLM"/>
    </source>
</evidence>
<comment type="caution">
    <text evidence="1">The sequence shown here is derived from an EMBL/GenBank/DDBJ whole genome shotgun (WGS) entry which is preliminary data.</text>
</comment>
<dbReference type="EMBL" id="BIFS01000001">
    <property type="protein sequence ID" value="GCE17541.1"/>
    <property type="molecule type" value="Genomic_DNA"/>
</dbReference>
<evidence type="ECO:0000313" key="2">
    <source>
        <dbReference type="Proteomes" id="UP000287188"/>
    </source>
</evidence>